<gene>
    <name evidence="2" type="ORF">ACFFX0_17580</name>
</gene>
<feature type="region of interest" description="Disordered" evidence="1">
    <location>
        <begin position="44"/>
        <end position="104"/>
    </location>
</feature>
<name>A0ABV5G1V3_9MICC</name>
<feature type="compositionally biased region" description="Low complexity" evidence="1">
    <location>
        <begin position="1"/>
        <end position="15"/>
    </location>
</feature>
<protein>
    <submittedName>
        <fullName evidence="2">Uncharacterized protein</fullName>
    </submittedName>
</protein>
<organism evidence="2 3">
    <name type="scientific">Citricoccus parietis</name>
    <dbReference type="NCBI Taxonomy" id="592307"/>
    <lineage>
        <taxon>Bacteria</taxon>
        <taxon>Bacillati</taxon>
        <taxon>Actinomycetota</taxon>
        <taxon>Actinomycetes</taxon>
        <taxon>Micrococcales</taxon>
        <taxon>Micrococcaceae</taxon>
        <taxon>Citricoccus</taxon>
    </lineage>
</organism>
<sequence>MRTASAVATASARESAPPERPTSGVRRPWVAAATACTARWRTCGQREAGGQVSGPAGVGQVSWPAEAGPSGTGLSPSPGCAGSTVPGAGSPARRAGSQPPPTPR</sequence>
<dbReference type="EMBL" id="JBHMFI010000001">
    <property type="protein sequence ID" value="MFB9072914.1"/>
    <property type="molecule type" value="Genomic_DNA"/>
</dbReference>
<evidence type="ECO:0000256" key="1">
    <source>
        <dbReference type="SAM" id="MobiDB-lite"/>
    </source>
</evidence>
<evidence type="ECO:0000313" key="2">
    <source>
        <dbReference type="EMBL" id="MFB9072914.1"/>
    </source>
</evidence>
<evidence type="ECO:0000313" key="3">
    <source>
        <dbReference type="Proteomes" id="UP001589575"/>
    </source>
</evidence>
<dbReference type="Proteomes" id="UP001589575">
    <property type="component" value="Unassembled WGS sequence"/>
</dbReference>
<proteinExistence type="predicted"/>
<accession>A0ABV5G1V3</accession>
<feature type="region of interest" description="Disordered" evidence="1">
    <location>
        <begin position="1"/>
        <end position="28"/>
    </location>
</feature>
<keyword evidence="3" id="KW-1185">Reference proteome</keyword>
<feature type="compositionally biased region" description="Low complexity" evidence="1">
    <location>
        <begin position="68"/>
        <end position="79"/>
    </location>
</feature>
<reference evidence="2 3" key="1">
    <citation type="submission" date="2024-09" db="EMBL/GenBank/DDBJ databases">
        <authorList>
            <person name="Sun Q."/>
            <person name="Mori K."/>
        </authorList>
    </citation>
    <scope>NUCLEOTIDE SEQUENCE [LARGE SCALE GENOMIC DNA]</scope>
    <source>
        <strain evidence="2 3">CCM 7609</strain>
    </source>
</reference>
<comment type="caution">
    <text evidence="2">The sequence shown here is derived from an EMBL/GenBank/DDBJ whole genome shotgun (WGS) entry which is preliminary data.</text>
</comment>